<dbReference type="CDD" id="cd00118">
    <property type="entry name" value="LysM"/>
    <property type="match status" value="1"/>
</dbReference>
<keyword evidence="3" id="KW-1185">Reference proteome</keyword>
<evidence type="ECO:0000259" key="1">
    <source>
        <dbReference type="PROSITE" id="PS51782"/>
    </source>
</evidence>
<evidence type="ECO:0000313" key="2">
    <source>
        <dbReference type="EMBL" id="SDB82612.1"/>
    </source>
</evidence>
<dbReference type="OrthoDB" id="9785345at2"/>
<protein>
    <submittedName>
        <fullName evidence="2">N-acetylmuramoyl-L-alanine amidase</fullName>
    </submittedName>
</protein>
<dbReference type="Proteomes" id="UP000242662">
    <property type="component" value="Unassembled WGS sequence"/>
</dbReference>
<feature type="domain" description="LysM" evidence="1">
    <location>
        <begin position="28"/>
        <end position="71"/>
    </location>
</feature>
<proteinExistence type="predicted"/>
<organism evidence="2 3">
    <name type="scientific">Shouchella lonarensis</name>
    <dbReference type="NCBI Taxonomy" id="1464122"/>
    <lineage>
        <taxon>Bacteria</taxon>
        <taxon>Bacillati</taxon>
        <taxon>Bacillota</taxon>
        <taxon>Bacilli</taxon>
        <taxon>Bacillales</taxon>
        <taxon>Bacillaceae</taxon>
        <taxon>Shouchella</taxon>
    </lineage>
</organism>
<dbReference type="RefSeq" id="WP_090774435.1">
    <property type="nucleotide sequence ID" value="NZ_FMYM01000001.1"/>
</dbReference>
<dbReference type="EMBL" id="FMYM01000001">
    <property type="protein sequence ID" value="SDB82612.1"/>
    <property type="molecule type" value="Genomic_DNA"/>
</dbReference>
<reference evidence="3" key="1">
    <citation type="submission" date="2016-09" db="EMBL/GenBank/DDBJ databases">
        <authorList>
            <person name="Varghese N."/>
            <person name="Submissions S."/>
        </authorList>
    </citation>
    <scope>NUCLEOTIDE SEQUENCE [LARGE SCALE GENOMIC DNA]</scope>
    <source>
        <strain evidence="3">25nlg</strain>
    </source>
</reference>
<dbReference type="STRING" id="1464122.SAMN05421737_101200"/>
<sequence length="197" mass="21720">MLKKILYVLIGFISIHCLSITEVKAKTLTHPVQSGDTIYLLSKRYGIPQAAIMRINNMKEPTLYTGRTITIPAAVSHADRELLAKLVHAEAQGEPYAGKVAVAAVVLNRVDHPSYPNNVHDVIYQVMPSGHYAFSPVLDGAIYQTPNEEARRAVNEALAYRGQGQGSLYFYNPATATSSWVATRERTIVIGNHVFAR</sequence>
<dbReference type="AlphaFoldDB" id="A0A1G6GKQ3"/>
<dbReference type="InterPro" id="IPR018392">
    <property type="entry name" value="LysM"/>
</dbReference>
<dbReference type="Pfam" id="PF01476">
    <property type="entry name" value="LysM"/>
    <property type="match status" value="1"/>
</dbReference>
<evidence type="ECO:0000313" key="3">
    <source>
        <dbReference type="Proteomes" id="UP000242662"/>
    </source>
</evidence>
<dbReference type="Gene3D" id="6.20.240.60">
    <property type="match status" value="1"/>
</dbReference>
<dbReference type="PROSITE" id="PS51782">
    <property type="entry name" value="LYSM"/>
    <property type="match status" value="1"/>
</dbReference>
<dbReference type="Gene3D" id="3.10.350.10">
    <property type="entry name" value="LysM domain"/>
    <property type="match status" value="1"/>
</dbReference>
<dbReference type="InterPro" id="IPR042047">
    <property type="entry name" value="SleB_dom1"/>
</dbReference>
<dbReference type="SMART" id="SM00257">
    <property type="entry name" value="LysM"/>
    <property type="match status" value="1"/>
</dbReference>
<dbReference type="SUPFAM" id="SSF54106">
    <property type="entry name" value="LysM domain"/>
    <property type="match status" value="1"/>
</dbReference>
<gene>
    <name evidence="2" type="ORF">SAMN05421737_101200</name>
</gene>
<dbReference type="Gene3D" id="1.10.10.2520">
    <property type="entry name" value="Cell wall hydrolase SleB, domain 1"/>
    <property type="match status" value="1"/>
</dbReference>
<dbReference type="InterPro" id="IPR036779">
    <property type="entry name" value="LysM_dom_sf"/>
</dbReference>
<dbReference type="InterPro" id="IPR011105">
    <property type="entry name" value="Cell_wall_hydrolase_SleB"/>
</dbReference>
<dbReference type="Pfam" id="PF07486">
    <property type="entry name" value="Hydrolase_2"/>
    <property type="match status" value="1"/>
</dbReference>
<accession>A0A1G6GKQ3</accession>
<dbReference type="GO" id="GO:0016787">
    <property type="term" value="F:hydrolase activity"/>
    <property type="evidence" value="ECO:0007669"/>
    <property type="project" value="InterPro"/>
</dbReference>
<name>A0A1G6GKQ3_9BACI</name>